<dbReference type="InterPro" id="IPR040260">
    <property type="entry name" value="RFA2-like"/>
</dbReference>
<dbReference type="GO" id="GO:0035861">
    <property type="term" value="C:site of double-strand break"/>
    <property type="evidence" value="ECO:0007669"/>
    <property type="project" value="TreeGrafter"/>
</dbReference>
<dbReference type="Gene3D" id="2.40.50.140">
    <property type="entry name" value="Nucleic acid-binding proteins"/>
    <property type="match status" value="1"/>
</dbReference>
<dbReference type="GO" id="GO:0003697">
    <property type="term" value="F:single-stranded DNA binding"/>
    <property type="evidence" value="ECO:0007669"/>
    <property type="project" value="TreeGrafter"/>
</dbReference>
<name>A0A0C9MUB5_9FUNG</name>
<protein>
    <submittedName>
        <fullName evidence="6">Replication protein A 32 kDa subunit isoform X2</fullName>
    </submittedName>
</protein>
<evidence type="ECO:0000256" key="2">
    <source>
        <dbReference type="ARBA" id="ARBA00007815"/>
    </source>
</evidence>
<proteinExistence type="inferred from homology"/>
<dbReference type="SUPFAM" id="SSF50249">
    <property type="entry name" value="Nucleic acid-binding proteins"/>
    <property type="match status" value="1"/>
</dbReference>
<evidence type="ECO:0000313" key="6">
    <source>
        <dbReference type="EMBL" id="GAN07017.1"/>
    </source>
</evidence>
<dbReference type="InterPro" id="IPR014892">
    <property type="entry name" value="RPA_C"/>
</dbReference>
<evidence type="ECO:0000256" key="4">
    <source>
        <dbReference type="ARBA" id="ARBA00023242"/>
    </source>
</evidence>
<dbReference type="InterPro" id="IPR012340">
    <property type="entry name" value="NA-bd_OB-fold"/>
</dbReference>
<dbReference type="OrthoDB" id="25571at2759"/>
<dbReference type="AlphaFoldDB" id="A0A0C9MUB5"/>
<dbReference type="GO" id="GO:0000724">
    <property type="term" value="P:double-strand break repair via homologous recombination"/>
    <property type="evidence" value="ECO:0007669"/>
    <property type="project" value="TreeGrafter"/>
</dbReference>
<evidence type="ECO:0000256" key="1">
    <source>
        <dbReference type="ARBA" id="ARBA00004123"/>
    </source>
</evidence>
<gene>
    <name evidence="6" type="ORF">MAM1_0145c06507</name>
</gene>
<dbReference type="GO" id="GO:0000781">
    <property type="term" value="C:chromosome, telomeric region"/>
    <property type="evidence" value="ECO:0007669"/>
    <property type="project" value="TreeGrafter"/>
</dbReference>
<dbReference type="Proteomes" id="UP000053815">
    <property type="component" value="Unassembled WGS sequence"/>
</dbReference>
<dbReference type="PANTHER" id="PTHR13989">
    <property type="entry name" value="REPLICATION PROTEIN A-RELATED"/>
    <property type="match status" value="1"/>
</dbReference>
<dbReference type="EMBL" id="DF836434">
    <property type="protein sequence ID" value="GAN07017.1"/>
    <property type="molecule type" value="Genomic_DNA"/>
</dbReference>
<sequence length="208" mass="23549">MPLTIGLIKKHICIIGVIRAILVKQTSVSYTIEDGTGAIDIRQWDDAVGSSAFTETEKSMDANEADVYPRDIYVKVYGRIQSYSDRIFYISFKTVPIKDFNEITFHYLDAIHVYLESTAIKNKTCLSSSNIQLSNSPFHKISRNNINGIVKRAIKVCGDEEVGSHISSIINHLKNMFDETQVMRSLNELAEEGQIYSLMDEYVQLVDL</sequence>
<dbReference type="Gene3D" id="1.10.10.10">
    <property type="entry name" value="Winged helix-like DNA-binding domain superfamily/Winged helix DNA-binding domain"/>
    <property type="match status" value="1"/>
</dbReference>
<feature type="domain" description="Replication protein A C-terminal" evidence="5">
    <location>
        <begin position="122"/>
        <end position="201"/>
    </location>
</feature>
<evidence type="ECO:0000259" key="5">
    <source>
        <dbReference type="Pfam" id="PF08784"/>
    </source>
</evidence>
<evidence type="ECO:0000313" key="7">
    <source>
        <dbReference type="Proteomes" id="UP000053815"/>
    </source>
</evidence>
<keyword evidence="3" id="KW-0238">DNA-binding</keyword>
<dbReference type="GO" id="GO:0005662">
    <property type="term" value="C:DNA replication factor A complex"/>
    <property type="evidence" value="ECO:0007669"/>
    <property type="project" value="TreeGrafter"/>
</dbReference>
<reference evidence="6" key="1">
    <citation type="submission" date="2014-09" db="EMBL/GenBank/DDBJ databases">
        <title>Draft genome sequence of an oleaginous Mucoromycotina fungus Mucor ambiguus NBRC6742.</title>
        <authorList>
            <person name="Takeda I."/>
            <person name="Yamane N."/>
            <person name="Morita T."/>
            <person name="Tamano K."/>
            <person name="Machida M."/>
            <person name="Baker S."/>
            <person name="Koike H."/>
        </authorList>
    </citation>
    <scope>NUCLEOTIDE SEQUENCE</scope>
    <source>
        <strain evidence="6">NBRC 6742</strain>
    </source>
</reference>
<dbReference type="STRING" id="91626.A0A0C9MUB5"/>
<dbReference type="GO" id="GO:0006260">
    <property type="term" value="P:DNA replication"/>
    <property type="evidence" value="ECO:0007669"/>
    <property type="project" value="TreeGrafter"/>
</dbReference>
<comment type="similarity">
    <text evidence="2">Belongs to the replication factor A protein 2 family.</text>
</comment>
<keyword evidence="7" id="KW-1185">Reference proteome</keyword>
<dbReference type="InterPro" id="IPR036388">
    <property type="entry name" value="WH-like_DNA-bd_sf"/>
</dbReference>
<comment type="subcellular location">
    <subcellularLocation>
        <location evidence="1">Nucleus</location>
    </subcellularLocation>
</comment>
<dbReference type="GO" id="GO:0006289">
    <property type="term" value="P:nucleotide-excision repair"/>
    <property type="evidence" value="ECO:0007669"/>
    <property type="project" value="TreeGrafter"/>
</dbReference>
<dbReference type="PANTHER" id="PTHR13989:SF16">
    <property type="entry name" value="REPLICATION PROTEIN A2"/>
    <property type="match status" value="1"/>
</dbReference>
<dbReference type="CDD" id="cd04478">
    <property type="entry name" value="RPA2_DBD_D"/>
    <property type="match status" value="1"/>
</dbReference>
<organism evidence="6">
    <name type="scientific">Mucor ambiguus</name>
    <dbReference type="NCBI Taxonomy" id="91626"/>
    <lineage>
        <taxon>Eukaryota</taxon>
        <taxon>Fungi</taxon>
        <taxon>Fungi incertae sedis</taxon>
        <taxon>Mucoromycota</taxon>
        <taxon>Mucoromycotina</taxon>
        <taxon>Mucoromycetes</taxon>
        <taxon>Mucorales</taxon>
        <taxon>Mucorineae</taxon>
        <taxon>Mucoraceae</taxon>
        <taxon>Mucor</taxon>
    </lineage>
</organism>
<evidence type="ECO:0000256" key="3">
    <source>
        <dbReference type="ARBA" id="ARBA00023125"/>
    </source>
</evidence>
<dbReference type="Pfam" id="PF08784">
    <property type="entry name" value="RPA_C"/>
    <property type="match status" value="1"/>
</dbReference>
<keyword evidence="4" id="KW-0539">Nucleus</keyword>
<accession>A0A0C9MUB5</accession>